<dbReference type="AlphaFoldDB" id="A0A381PQM8"/>
<feature type="non-terminal residue" evidence="1">
    <location>
        <position position="1"/>
    </location>
</feature>
<gene>
    <name evidence="1" type="ORF">METZ01_LOCUS21622</name>
</gene>
<organism evidence="1">
    <name type="scientific">marine metagenome</name>
    <dbReference type="NCBI Taxonomy" id="408172"/>
    <lineage>
        <taxon>unclassified sequences</taxon>
        <taxon>metagenomes</taxon>
        <taxon>ecological metagenomes</taxon>
    </lineage>
</organism>
<proteinExistence type="predicted"/>
<evidence type="ECO:0000313" key="1">
    <source>
        <dbReference type="EMBL" id="SUZ68768.1"/>
    </source>
</evidence>
<name>A0A381PQM8_9ZZZZ</name>
<sequence>VRFAETARSLGRAARLRGLEVPTFRCPPGLRGVQRSIRWRGGSATIAVVARGRPWGAVVADMVEGIVVANGLDRAKADTVRAALWLAVAEPAMAA</sequence>
<protein>
    <submittedName>
        <fullName evidence="1">Uncharacterized protein</fullName>
    </submittedName>
</protein>
<accession>A0A381PQM8</accession>
<dbReference type="EMBL" id="UINC01001042">
    <property type="protein sequence ID" value="SUZ68768.1"/>
    <property type="molecule type" value="Genomic_DNA"/>
</dbReference>
<reference evidence="1" key="1">
    <citation type="submission" date="2018-05" db="EMBL/GenBank/DDBJ databases">
        <authorList>
            <person name="Lanie J.A."/>
            <person name="Ng W.-L."/>
            <person name="Kazmierczak K.M."/>
            <person name="Andrzejewski T.M."/>
            <person name="Davidsen T.M."/>
            <person name="Wayne K.J."/>
            <person name="Tettelin H."/>
            <person name="Glass J.I."/>
            <person name="Rusch D."/>
            <person name="Podicherti R."/>
            <person name="Tsui H.-C.T."/>
            <person name="Winkler M.E."/>
        </authorList>
    </citation>
    <scope>NUCLEOTIDE SEQUENCE</scope>
</reference>